<dbReference type="Proteomes" id="UP000184076">
    <property type="component" value="Unassembled WGS sequence"/>
</dbReference>
<dbReference type="InterPro" id="IPR000835">
    <property type="entry name" value="HTH_MarR-typ"/>
</dbReference>
<dbReference type="Gene3D" id="1.10.10.10">
    <property type="entry name" value="Winged helix-like DNA-binding domain superfamily/Winged helix DNA-binding domain"/>
    <property type="match status" value="1"/>
</dbReference>
<proteinExistence type="predicted"/>
<dbReference type="SUPFAM" id="SSF46785">
    <property type="entry name" value="Winged helix' DNA-binding domain"/>
    <property type="match status" value="1"/>
</dbReference>
<evidence type="ECO:0000259" key="4">
    <source>
        <dbReference type="PROSITE" id="PS50995"/>
    </source>
</evidence>
<dbReference type="InterPro" id="IPR036390">
    <property type="entry name" value="WH_DNA-bd_sf"/>
</dbReference>
<dbReference type="GO" id="GO:0003677">
    <property type="term" value="F:DNA binding"/>
    <property type="evidence" value="ECO:0007669"/>
    <property type="project" value="UniProtKB-KW"/>
</dbReference>
<evidence type="ECO:0000256" key="1">
    <source>
        <dbReference type="ARBA" id="ARBA00023015"/>
    </source>
</evidence>
<sequence>MNEMRPFKDDFFRYQARRFQELMAEVVQCCETRTAYFSEKFGIPSAELRCLMLFREEKYLTVKGIAQKLDVAKSRVTKIVSGLLEKGLVTRIDDPSDGRVKLISLTREGRAKSEEIASLSSRMHEMILLEMEPEERKMVLTALERLRTSMEAVKERMM</sequence>
<dbReference type="PRINTS" id="PR00598">
    <property type="entry name" value="HTHMARR"/>
</dbReference>
<evidence type="ECO:0000313" key="6">
    <source>
        <dbReference type="Proteomes" id="UP000184076"/>
    </source>
</evidence>
<gene>
    <name evidence="5" type="ORF">SAMN02745206_02607</name>
</gene>
<dbReference type="PANTHER" id="PTHR42756">
    <property type="entry name" value="TRANSCRIPTIONAL REGULATOR, MARR"/>
    <property type="match status" value="1"/>
</dbReference>
<reference evidence="6" key="1">
    <citation type="submission" date="2016-11" db="EMBL/GenBank/DDBJ databases">
        <authorList>
            <person name="Varghese N."/>
            <person name="Submissions S."/>
        </authorList>
    </citation>
    <scope>NUCLEOTIDE SEQUENCE [LARGE SCALE GENOMIC DNA]</scope>
    <source>
        <strain evidence="6">DSM 9756</strain>
    </source>
</reference>
<dbReference type="SMART" id="SM00347">
    <property type="entry name" value="HTH_MARR"/>
    <property type="match status" value="1"/>
</dbReference>
<keyword evidence="1" id="KW-0805">Transcription regulation</keyword>
<dbReference type="OrthoDB" id="5456373at2"/>
<dbReference type="Pfam" id="PF12802">
    <property type="entry name" value="MarR_2"/>
    <property type="match status" value="1"/>
</dbReference>
<name>A0A1M5E9X3_9BACT</name>
<feature type="domain" description="HTH marR-type" evidence="4">
    <location>
        <begin position="8"/>
        <end position="148"/>
    </location>
</feature>
<dbReference type="RefSeq" id="WP_073040178.1">
    <property type="nucleotide sequence ID" value="NZ_FQVB01000026.1"/>
</dbReference>
<organism evidence="5 6">
    <name type="scientific">Desulfacinum infernum DSM 9756</name>
    <dbReference type="NCBI Taxonomy" id="1121391"/>
    <lineage>
        <taxon>Bacteria</taxon>
        <taxon>Pseudomonadati</taxon>
        <taxon>Thermodesulfobacteriota</taxon>
        <taxon>Syntrophobacteria</taxon>
        <taxon>Syntrophobacterales</taxon>
        <taxon>Syntrophobacteraceae</taxon>
        <taxon>Desulfacinum</taxon>
    </lineage>
</organism>
<dbReference type="AlphaFoldDB" id="A0A1M5E9X3"/>
<dbReference type="GO" id="GO:0003700">
    <property type="term" value="F:DNA-binding transcription factor activity"/>
    <property type="evidence" value="ECO:0007669"/>
    <property type="project" value="InterPro"/>
</dbReference>
<dbReference type="InterPro" id="IPR036388">
    <property type="entry name" value="WH-like_DNA-bd_sf"/>
</dbReference>
<keyword evidence="2 5" id="KW-0238">DNA-binding</keyword>
<dbReference type="STRING" id="1121391.SAMN02745206_02607"/>
<evidence type="ECO:0000256" key="2">
    <source>
        <dbReference type="ARBA" id="ARBA00023125"/>
    </source>
</evidence>
<keyword evidence="3" id="KW-0804">Transcription</keyword>
<protein>
    <submittedName>
        <fullName evidence="5">DNA-binding transcriptional regulator, MarR family</fullName>
    </submittedName>
</protein>
<evidence type="ECO:0000256" key="3">
    <source>
        <dbReference type="ARBA" id="ARBA00023163"/>
    </source>
</evidence>
<dbReference type="PANTHER" id="PTHR42756:SF1">
    <property type="entry name" value="TRANSCRIPTIONAL REPRESSOR OF EMRAB OPERON"/>
    <property type="match status" value="1"/>
</dbReference>
<evidence type="ECO:0000313" key="5">
    <source>
        <dbReference type="EMBL" id="SHF75861.1"/>
    </source>
</evidence>
<accession>A0A1M5E9X3</accession>
<dbReference type="PROSITE" id="PS50995">
    <property type="entry name" value="HTH_MARR_2"/>
    <property type="match status" value="1"/>
</dbReference>
<dbReference type="EMBL" id="FQVB01000026">
    <property type="protein sequence ID" value="SHF75861.1"/>
    <property type="molecule type" value="Genomic_DNA"/>
</dbReference>
<keyword evidence="6" id="KW-1185">Reference proteome</keyword>